<dbReference type="InterPro" id="IPR057670">
    <property type="entry name" value="SH3_retrovirus"/>
</dbReference>
<feature type="domain" description="Retroviral polymerase SH3-like" evidence="1">
    <location>
        <begin position="7"/>
        <end position="68"/>
    </location>
</feature>
<gene>
    <name evidence="2" type="ORF">O181_020474</name>
</gene>
<dbReference type="AlphaFoldDB" id="A0A9Q3GVR0"/>
<name>A0A9Q3GVR0_9BASI</name>
<comment type="caution">
    <text evidence="2">The sequence shown here is derived from an EMBL/GenBank/DDBJ whole genome shotgun (WGS) entry which is preliminary data.</text>
</comment>
<reference evidence="2" key="1">
    <citation type="submission" date="2021-03" db="EMBL/GenBank/DDBJ databases">
        <title>Draft genome sequence of rust myrtle Austropuccinia psidii MF-1, a brazilian biotype.</title>
        <authorList>
            <person name="Quecine M.C."/>
            <person name="Pachon D.M.R."/>
            <person name="Bonatelli M.L."/>
            <person name="Correr F.H."/>
            <person name="Franceschini L.M."/>
            <person name="Leite T.F."/>
            <person name="Margarido G.R.A."/>
            <person name="Almeida C.A."/>
            <person name="Ferrarezi J.A."/>
            <person name="Labate C.A."/>
        </authorList>
    </citation>
    <scope>NUCLEOTIDE SEQUENCE</scope>
    <source>
        <strain evidence="2">MF-1</strain>
    </source>
</reference>
<keyword evidence="3" id="KW-1185">Reference proteome</keyword>
<evidence type="ECO:0000313" key="3">
    <source>
        <dbReference type="Proteomes" id="UP000765509"/>
    </source>
</evidence>
<dbReference type="Proteomes" id="UP000765509">
    <property type="component" value="Unassembled WGS sequence"/>
</dbReference>
<sequence>MIRTFGCKAIFHIPRYQQNWKLALTGEIGILLGFTNESAYRILKLNDKKVYTSRHINFFENGFPTLENFEESNSMTSKISWNHFLEEEEIYNNCLEETVEPEPINEDHLEVESVLSNQSNIEPEPPERKKIKIIGPRHPTLIHSDISKTNILPYSRRPATHLTHSDPCTYNKDLKLEKSATWMEAVTK</sequence>
<evidence type="ECO:0000313" key="2">
    <source>
        <dbReference type="EMBL" id="MBW0480759.1"/>
    </source>
</evidence>
<accession>A0A9Q3GVR0</accession>
<evidence type="ECO:0000259" key="1">
    <source>
        <dbReference type="Pfam" id="PF25597"/>
    </source>
</evidence>
<dbReference type="Pfam" id="PF25597">
    <property type="entry name" value="SH3_retrovirus"/>
    <property type="match status" value="1"/>
</dbReference>
<dbReference type="EMBL" id="AVOT02006099">
    <property type="protein sequence ID" value="MBW0480759.1"/>
    <property type="molecule type" value="Genomic_DNA"/>
</dbReference>
<protein>
    <recommendedName>
        <fullName evidence="1">Retroviral polymerase SH3-like domain-containing protein</fullName>
    </recommendedName>
</protein>
<proteinExistence type="predicted"/>
<dbReference type="OrthoDB" id="2640446at2759"/>
<organism evidence="2 3">
    <name type="scientific">Austropuccinia psidii MF-1</name>
    <dbReference type="NCBI Taxonomy" id="1389203"/>
    <lineage>
        <taxon>Eukaryota</taxon>
        <taxon>Fungi</taxon>
        <taxon>Dikarya</taxon>
        <taxon>Basidiomycota</taxon>
        <taxon>Pucciniomycotina</taxon>
        <taxon>Pucciniomycetes</taxon>
        <taxon>Pucciniales</taxon>
        <taxon>Sphaerophragmiaceae</taxon>
        <taxon>Austropuccinia</taxon>
    </lineage>
</organism>